<evidence type="ECO:0000256" key="11">
    <source>
        <dbReference type="SAM" id="Phobius"/>
    </source>
</evidence>
<evidence type="ECO:0000256" key="7">
    <source>
        <dbReference type="ARBA" id="ARBA00022833"/>
    </source>
</evidence>
<keyword evidence="9" id="KW-0406">Ion transport</keyword>
<keyword evidence="10 11" id="KW-0472">Membrane</keyword>
<keyword evidence="13" id="KW-1185">Reference proteome</keyword>
<dbReference type="GO" id="GO:0015087">
    <property type="term" value="F:cobalt ion transmembrane transporter activity"/>
    <property type="evidence" value="ECO:0007669"/>
    <property type="project" value="TreeGrafter"/>
</dbReference>
<proteinExistence type="inferred from homology"/>
<evidence type="ECO:0000256" key="5">
    <source>
        <dbReference type="ARBA" id="ARBA00022519"/>
    </source>
</evidence>
<evidence type="ECO:0000256" key="8">
    <source>
        <dbReference type="ARBA" id="ARBA00022989"/>
    </source>
</evidence>
<evidence type="ECO:0000256" key="6">
    <source>
        <dbReference type="ARBA" id="ARBA00022692"/>
    </source>
</evidence>
<feature type="transmembrane region" description="Helical" evidence="11">
    <location>
        <begin position="292"/>
        <end position="315"/>
    </location>
</feature>
<dbReference type="RefSeq" id="WP_161815861.1">
    <property type="nucleotide sequence ID" value="NZ_BLJN01000008.1"/>
</dbReference>
<evidence type="ECO:0000256" key="10">
    <source>
        <dbReference type="ARBA" id="ARBA00023136"/>
    </source>
</evidence>
<dbReference type="SUPFAM" id="SSF143865">
    <property type="entry name" value="CorA soluble domain-like"/>
    <property type="match status" value="1"/>
</dbReference>
<evidence type="ECO:0000256" key="9">
    <source>
        <dbReference type="ARBA" id="ARBA00023065"/>
    </source>
</evidence>
<evidence type="ECO:0000256" key="2">
    <source>
        <dbReference type="ARBA" id="ARBA00009765"/>
    </source>
</evidence>
<keyword evidence="7" id="KW-0862">Zinc</keyword>
<accession>A0A829YP52</accession>
<dbReference type="InterPro" id="IPR045863">
    <property type="entry name" value="CorA_TM1_TM2"/>
</dbReference>
<keyword evidence="8 11" id="KW-1133">Transmembrane helix</keyword>
<evidence type="ECO:0000313" key="13">
    <source>
        <dbReference type="Proteomes" id="UP000445000"/>
    </source>
</evidence>
<evidence type="ECO:0000313" key="12">
    <source>
        <dbReference type="EMBL" id="GFE84266.1"/>
    </source>
</evidence>
<dbReference type="EMBL" id="BLJN01000008">
    <property type="protein sequence ID" value="GFE84266.1"/>
    <property type="molecule type" value="Genomic_DNA"/>
</dbReference>
<reference evidence="13" key="1">
    <citation type="submission" date="2020-01" db="EMBL/GenBank/DDBJ databases">
        <title>'Steroidobacter agaridevorans' sp. nov., agar-degrading bacteria isolated from rhizosphere soils.</title>
        <authorList>
            <person name="Ikenaga M."/>
            <person name="Kataoka M."/>
            <person name="Murouchi A."/>
            <person name="Katsuragi S."/>
            <person name="Sakai M."/>
        </authorList>
    </citation>
    <scope>NUCLEOTIDE SEQUENCE [LARGE SCALE GENOMIC DNA]</scope>
    <source>
        <strain evidence="13">YU21-B</strain>
    </source>
</reference>
<comment type="subcellular location">
    <subcellularLocation>
        <location evidence="1">Cell membrane</location>
        <topology evidence="1">Multi-pass membrane protein</topology>
    </subcellularLocation>
</comment>
<sequence length="352" mass="39397">MFPTPDTPDARPKPMPAVLSESLGADRGLICGYRLRPNAAPQEIPTEEVATALVQAQAGSDAVVWLHFNLSDARARRWLLDAAFLPEALRELWREHDGNRRVELVEDGGLLLVVNDFSYDDASDPSEVAPLWCFASQHLLITARLHPLRSADELRLQMRSHLTASSGIEVAAQLLDIRTSRVKRLANEMTDQLDTIEDRILAGKIEQQRELLGRNRRLCARLRRQFAPERSDLNRFLHRPQGPLSQADREALQSSTDTLAFALEEISELYERAKLLQEELASRLAENTGRNLYVLSIVTAVMLPMTLVTGIFGMNVGGLPGLHGGHAFWWVMLLILASGAVTLAAFFWRRLL</sequence>
<keyword evidence="5" id="KW-0997">Cell inner membrane</keyword>
<dbReference type="Gene3D" id="3.30.460.20">
    <property type="entry name" value="CorA soluble domain-like"/>
    <property type="match status" value="1"/>
</dbReference>
<keyword evidence="6 11" id="KW-0812">Transmembrane</keyword>
<dbReference type="PANTHER" id="PTHR46494">
    <property type="entry name" value="CORA FAMILY METAL ION TRANSPORTER (EUROFUNG)"/>
    <property type="match status" value="1"/>
</dbReference>
<dbReference type="GO" id="GO:0050897">
    <property type="term" value="F:cobalt ion binding"/>
    <property type="evidence" value="ECO:0007669"/>
    <property type="project" value="TreeGrafter"/>
</dbReference>
<dbReference type="Pfam" id="PF01544">
    <property type="entry name" value="CorA"/>
    <property type="match status" value="1"/>
</dbReference>
<dbReference type="InterPro" id="IPR002523">
    <property type="entry name" value="MgTranspt_CorA/ZnTranspt_ZntB"/>
</dbReference>
<dbReference type="GO" id="GO:0005886">
    <property type="term" value="C:plasma membrane"/>
    <property type="evidence" value="ECO:0007669"/>
    <property type="project" value="UniProtKB-SubCell"/>
</dbReference>
<comment type="similarity">
    <text evidence="2">Belongs to the CorA metal ion transporter (MIT) (TC 1.A.35) family.</text>
</comment>
<feature type="transmembrane region" description="Helical" evidence="11">
    <location>
        <begin position="327"/>
        <end position="348"/>
    </location>
</feature>
<evidence type="ECO:0000256" key="1">
    <source>
        <dbReference type="ARBA" id="ARBA00004651"/>
    </source>
</evidence>
<dbReference type="GO" id="GO:0015095">
    <property type="term" value="F:magnesium ion transmembrane transporter activity"/>
    <property type="evidence" value="ECO:0007669"/>
    <property type="project" value="TreeGrafter"/>
</dbReference>
<name>A0A829YP52_9GAMM</name>
<comment type="caution">
    <text evidence="12">The sequence shown here is derived from an EMBL/GenBank/DDBJ whole genome shotgun (WGS) entry which is preliminary data.</text>
</comment>
<dbReference type="PANTHER" id="PTHR46494:SF3">
    <property type="entry name" value="ZINC TRANSPORT PROTEIN ZNTB"/>
    <property type="match status" value="1"/>
</dbReference>
<protein>
    <submittedName>
        <fullName evidence="12">Magnesium transporter CorA</fullName>
    </submittedName>
</protein>
<organism evidence="12 13">
    <name type="scientific">Steroidobacter agaridevorans</name>
    <dbReference type="NCBI Taxonomy" id="2695856"/>
    <lineage>
        <taxon>Bacteria</taxon>
        <taxon>Pseudomonadati</taxon>
        <taxon>Pseudomonadota</taxon>
        <taxon>Gammaproteobacteria</taxon>
        <taxon>Steroidobacterales</taxon>
        <taxon>Steroidobacteraceae</taxon>
        <taxon>Steroidobacter</taxon>
    </lineage>
</organism>
<gene>
    <name evidence="12" type="ORF">GCM10011487_62660</name>
</gene>
<dbReference type="InterPro" id="IPR045861">
    <property type="entry name" value="CorA_cytoplasmic_dom"/>
</dbReference>
<dbReference type="AlphaFoldDB" id="A0A829YP52"/>
<dbReference type="Gene3D" id="1.20.58.340">
    <property type="entry name" value="Magnesium transport protein CorA, transmembrane region"/>
    <property type="match status" value="2"/>
</dbReference>
<dbReference type="Proteomes" id="UP000445000">
    <property type="component" value="Unassembled WGS sequence"/>
</dbReference>
<dbReference type="GO" id="GO:0000287">
    <property type="term" value="F:magnesium ion binding"/>
    <property type="evidence" value="ECO:0007669"/>
    <property type="project" value="TreeGrafter"/>
</dbReference>
<dbReference type="SUPFAM" id="SSF144083">
    <property type="entry name" value="Magnesium transport protein CorA, transmembrane region"/>
    <property type="match status" value="1"/>
</dbReference>
<evidence type="ECO:0000256" key="3">
    <source>
        <dbReference type="ARBA" id="ARBA00022448"/>
    </source>
</evidence>
<keyword evidence="4" id="KW-1003">Cell membrane</keyword>
<keyword evidence="3" id="KW-0813">Transport</keyword>
<evidence type="ECO:0000256" key="4">
    <source>
        <dbReference type="ARBA" id="ARBA00022475"/>
    </source>
</evidence>